<accession>A0A163GIC7</accession>
<protein>
    <submittedName>
        <fullName evidence="1">Uncharacterized protein</fullName>
    </submittedName>
</protein>
<proteinExistence type="predicted"/>
<dbReference type="AlphaFoldDB" id="A0A163GIC7"/>
<sequence length="113" mass="13441">MLTEKIKELYRAEIEYLEVHHSGIILSNYLEELVWIDEELNKWNPERNPFNIEFYLSLEKLRSLVIKRINSIIFSETNTEIAYLTSCIEELNQLPPDRFERVASKPPVKARFA</sequence>
<comment type="caution">
    <text evidence="1">The sequence shown here is derived from an EMBL/GenBank/DDBJ whole genome shotgun (WGS) entry which is preliminary data.</text>
</comment>
<evidence type="ECO:0000313" key="2">
    <source>
        <dbReference type="Proteomes" id="UP000076796"/>
    </source>
</evidence>
<reference evidence="1" key="1">
    <citation type="journal article" date="2016" name="Genome Announc.">
        <title>Draft genomes of two strains of Paenibacillus glucanolyticus with capability to degrade lignocellulose.</title>
        <authorList>
            <person name="Mathews S.L."/>
            <person name="Pawlak J."/>
            <person name="Grunden A.M."/>
        </authorList>
    </citation>
    <scope>NUCLEOTIDE SEQUENCE [LARGE SCALE GENOMIC DNA]</scope>
    <source>
        <strain evidence="1">SLM1</strain>
    </source>
</reference>
<organism evidence="1 2">
    <name type="scientific">Paenibacillus glucanolyticus</name>
    <dbReference type="NCBI Taxonomy" id="59843"/>
    <lineage>
        <taxon>Bacteria</taxon>
        <taxon>Bacillati</taxon>
        <taxon>Bacillota</taxon>
        <taxon>Bacilli</taxon>
        <taxon>Bacillales</taxon>
        <taxon>Paenibacillaceae</taxon>
        <taxon>Paenibacillus</taxon>
    </lineage>
</organism>
<dbReference type="RefSeq" id="WP_063477493.1">
    <property type="nucleotide sequence ID" value="NZ_JBCMWP010000019.1"/>
</dbReference>
<dbReference type="Proteomes" id="UP000076796">
    <property type="component" value="Unassembled WGS sequence"/>
</dbReference>
<evidence type="ECO:0000313" key="1">
    <source>
        <dbReference type="EMBL" id="KZS44989.1"/>
    </source>
</evidence>
<gene>
    <name evidence="1" type="ORF">AWU65_03135</name>
</gene>
<keyword evidence="2" id="KW-1185">Reference proteome</keyword>
<dbReference type="EMBL" id="LWMH01000001">
    <property type="protein sequence ID" value="KZS44989.1"/>
    <property type="molecule type" value="Genomic_DNA"/>
</dbReference>
<name>A0A163GIC7_9BACL</name>